<protein>
    <submittedName>
        <fullName evidence="3">Predicted protein</fullName>
    </submittedName>
</protein>
<dbReference type="AlphaFoldDB" id="B0E0B4"/>
<organism evidence="4">
    <name type="scientific">Laccaria bicolor (strain S238N-H82 / ATCC MYA-4686)</name>
    <name type="common">Bicoloured deceiver</name>
    <name type="synonym">Laccaria laccata var. bicolor</name>
    <dbReference type="NCBI Taxonomy" id="486041"/>
    <lineage>
        <taxon>Eukaryota</taxon>
        <taxon>Fungi</taxon>
        <taxon>Dikarya</taxon>
        <taxon>Basidiomycota</taxon>
        <taxon>Agaricomycotina</taxon>
        <taxon>Agaricomycetes</taxon>
        <taxon>Agaricomycetidae</taxon>
        <taxon>Agaricales</taxon>
        <taxon>Agaricineae</taxon>
        <taxon>Hydnangiaceae</taxon>
        <taxon>Laccaria</taxon>
    </lineage>
</organism>
<keyword evidence="2" id="KW-0812">Transmembrane</keyword>
<dbReference type="OrthoDB" id="3022832at2759"/>
<evidence type="ECO:0000313" key="3">
    <source>
        <dbReference type="EMBL" id="EDQ99653.1"/>
    </source>
</evidence>
<evidence type="ECO:0000256" key="2">
    <source>
        <dbReference type="SAM" id="Phobius"/>
    </source>
</evidence>
<dbReference type="EMBL" id="DS547160">
    <property type="protein sequence ID" value="EDQ99653.1"/>
    <property type="molecule type" value="Genomic_DNA"/>
</dbReference>
<evidence type="ECO:0000256" key="1">
    <source>
        <dbReference type="SAM" id="MobiDB-lite"/>
    </source>
</evidence>
<keyword evidence="2" id="KW-1133">Transmembrane helix</keyword>
<evidence type="ECO:0000313" key="4">
    <source>
        <dbReference type="Proteomes" id="UP000001194"/>
    </source>
</evidence>
<dbReference type="Proteomes" id="UP000001194">
    <property type="component" value="Unassembled WGS sequence"/>
</dbReference>
<feature type="compositionally biased region" description="Basic and acidic residues" evidence="1">
    <location>
        <begin position="10"/>
        <end position="25"/>
    </location>
</feature>
<name>B0E0B4_LACBS</name>
<dbReference type="InParanoid" id="B0E0B4"/>
<gene>
    <name evidence="3" type="ORF">LACBIDRAFT_334790</name>
</gene>
<accession>B0E0B4</accession>
<dbReference type="HOGENOM" id="CLU_393822_0_0_1"/>
<sequence length="700" mass="77092">MTEIELAKEYVDDPSDGRYGRHVTDENGCSAGPNGDGQLPVRPVRRPVYDGDGKRAGNRFAHIDAPCHPLDVSHSSDHNSQKAFKNICVDVTEASQVSEHFAAGVPHQHKDRRRFNAKLSAAPPSSLGKVYKVRIQETDAQKIVWSRPLRAGSAVSVALYHPIFHYRMIHSPETDGGVRNANVMTSRDEPCSKGEAKDINARASQYEMVQGNFAGHDYFIDCGLGSRSTIRAIFGAYITFCVTIIAVCLRSMYRSWIRRKLFNPQLHKSQVSLWSISPTTTIDEVFQLRSMLARSLFGGEIFYTLASLACIVAAIISAASTSIANRTVQSNIVHRSALVSGRLVSQFNTIDGATVELAARIQALEYANAPLEQLFDYVPNDTSGWIFVGQEWNNTWQGHCSYNLYPAVDLHVYSANSTSFQDAIPLLSTVLPQWATVDPTRQGTDYSGFYYDPDNNGTGAVRDNINTYVFGSVPDAGGLGNSTSMNISLANVLLHGVGLTSFGTFQETSFKSDVHVVECIFNNTVPGFIPVDHAYGPTGQYANAVMNVAEIYKRPVLEASIAGQPVVQPTAKQMLRYWQAFMSVKDSQCPYLQQRNLTVSQPVVQIRLSVLVVMIGTMTLAICAALSMMAWDGYTRSLRIPASQLDWAVLAACEHRRMVVDWDSSIPALSPAEFAAQHRDMRLAVSHTADGRPMEWLSQG</sequence>
<feature type="region of interest" description="Disordered" evidence="1">
    <location>
        <begin position="10"/>
        <end position="46"/>
    </location>
</feature>
<keyword evidence="4" id="KW-1185">Reference proteome</keyword>
<reference evidence="3 4" key="1">
    <citation type="journal article" date="2008" name="Nature">
        <title>The genome of Laccaria bicolor provides insights into mycorrhizal symbiosis.</title>
        <authorList>
            <person name="Martin F."/>
            <person name="Aerts A."/>
            <person name="Ahren D."/>
            <person name="Brun A."/>
            <person name="Danchin E.G.J."/>
            <person name="Duchaussoy F."/>
            <person name="Gibon J."/>
            <person name="Kohler A."/>
            <person name="Lindquist E."/>
            <person name="Pereda V."/>
            <person name="Salamov A."/>
            <person name="Shapiro H.J."/>
            <person name="Wuyts J."/>
            <person name="Blaudez D."/>
            <person name="Buee M."/>
            <person name="Brokstein P."/>
            <person name="Canbaeck B."/>
            <person name="Cohen D."/>
            <person name="Courty P.E."/>
            <person name="Coutinho P.M."/>
            <person name="Delaruelle C."/>
            <person name="Detter J.C."/>
            <person name="Deveau A."/>
            <person name="DiFazio S."/>
            <person name="Duplessis S."/>
            <person name="Fraissinet-Tachet L."/>
            <person name="Lucic E."/>
            <person name="Frey-Klett P."/>
            <person name="Fourrey C."/>
            <person name="Feussner I."/>
            <person name="Gay G."/>
            <person name="Grimwood J."/>
            <person name="Hoegger P.J."/>
            <person name="Jain P."/>
            <person name="Kilaru S."/>
            <person name="Labbe J."/>
            <person name="Lin Y.C."/>
            <person name="Legue V."/>
            <person name="Le Tacon F."/>
            <person name="Marmeisse R."/>
            <person name="Melayah D."/>
            <person name="Montanini B."/>
            <person name="Muratet M."/>
            <person name="Nehls U."/>
            <person name="Niculita-Hirzel H."/>
            <person name="Oudot-Le Secq M.P."/>
            <person name="Peter M."/>
            <person name="Quesneville H."/>
            <person name="Rajashekar B."/>
            <person name="Reich M."/>
            <person name="Rouhier N."/>
            <person name="Schmutz J."/>
            <person name="Yin T."/>
            <person name="Chalot M."/>
            <person name="Henrissat B."/>
            <person name="Kuees U."/>
            <person name="Lucas S."/>
            <person name="Van de Peer Y."/>
            <person name="Podila G.K."/>
            <person name="Polle A."/>
            <person name="Pukkila P.J."/>
            <person name="Richardson P.M."/>
            <person name="Rouze P."/>
            <person name="Sanders I.R."/>
            <person name="Stajich J.E."/>
            <person name="Tunlid A."/>
            <person name="Tuskan G."/>
            <person name="Grigoriev I.V."/>
        </authorList>
    </citation>
    <scope>NUCLEOTIDE SEQUENCE [LARGE SCALE GENOMIC DNA]</scope>
    <source>
        <strain evidence="4">S238N-H82 / ATCC MYA-4686</strain>
    </source>
</reference>
<dbReference type="RefSeq" id="XP_001889630.1">
    <property type="nucleotide sequence ID" value="XM_001889595.1"/>
</dbReference>
<keyword evidence="2" id="KW-0472">Membrane</keyword>
<feature type="transmembrane region" description="Helical" evidence="2">
    <location>
        <begin position="301"/>
        <end position="320"/>
    </location>
</feature>
<dbReference type="GeneID" id="6085338"/>
<feature type="transmembrane region" description="Helical" evidence="2">
    <location>
        <begin position="232"/>
        <end position="253"/>
    </location>
</feature>
<feature type="transmembrane region" description="Helical" evidence="2">
    <location>
        <begin position="608"/>
        <end position="631"/>
    </location>
</feature>
<proteinExistence type="predicted"/>
<dbReference type="KEGG" id="lbc:LACBIDRAFT_334790"/>